<protein>
    <submittedName>
        <fullName evidence="5">AraC family transcriptional regulator</fullName>
    </submittedName>
</protein>
<dbReference type="SMART" id="SM00342">
    <property type="entry name" value="HTH_ARAC"/>
    <property type="match status" value="1"/>
</dbReference>
<dbReference type="PANTHER" id="PTHR46796">
    <property type="entry name" value="HTH-TYPE TRANSCRIPTIONAL ACTIVATOR RHAS-RELATED"/>
    <property type="match status" value="1"/>
</dbReference>
<proteinExistence type="predicted"/>
<dbReference type="InterPro" id="IPR018062">
    <property type="entry name" value="HTH_AraC-typ_CS"/>
</dbReference>
<feature type="domain" description="HTH araC/xylS-type" evidence="4">
    <location>
        <begin position="152"/>
        <end position="250"/>
    </location>
</feature>
<dbReference type="PROSITE" id="PS00041">
    <property type="entry name" value="HTH_ARAC_FAMILY_1"/>
    <property type="match status" value="1"/>
</dbReference>
<dbReference type="PROSITE" id="PS01124">
    <property type="entry name" value="HTH_ARAC_FAMILY_2"/>
    <property type="match status" value="1"/>
</dbReference>
<keyword evidence="6" id="KW-1185">Reference proteome</keyword>
<dbReference type="InterPro" id="IPR018060">
    <property type="entry name" value="HTH_AraC"/>
</dbReference>
<gene>
    <name evidence="5" type="ORF">WG900_16720</name>
</gene>
<dbReference type="SUPFAM" id="SSF46689">
    <property type="entry name" value="Homeodomain-like"/>
    <property type="match status" value="2"/>
</dbReference>
<dbReference type="InterPro" id="IPR020449">
    <property type="entry name" value="Tscrpt_reg_AraC-type_HTH"/>
</dbReference>
<dbReference type="InterPro" id="IPR009057">
    <property type="entry name" value="Homeodomain-like_sf"/>
</dbReference>
<name>A0ABU8SE61_9SPHN</name>
<dbReference type="Pfam" id="PF12833">
    <property type="entry name" value="HTH_18"/>
    <property type="match status" value="1"/>
</dbReference>
<keyword evidence="3" id="KW-0804">Transcription</keyword>
<evidence type="ECO:0000313" key="6">
    <source>
        <dbReference type="Proteomes" id="UP001379235"/>
    </source>
</evidence>
<sequence>MTNKHRIDVSPEMLAFCGPGALDPAAWPEEWLLLAYTCGSEDSLPFLSYRSSAESADALADGDIVLAVDPAACVRLFGQLPAADADWHLPRSLRGLAVMIRDGNEAEAVRDTLRLARCIELLCQTFTLLARGEAVPLDAASLLNEVDAARIARARQLIDERWSEKLTLDSIARACGLNRDKLARGFRALYRCSVADRLSDNRLLAARELLLVSELPVSTIAYRCGYLNNASFTRAFNRRFGAAPSQLRQGAIAA</sequence>
<evidence type="ECO:0000256" key="3">
    <source>
        <dbReference type="ARBA" id="ARBA00023163"/>
    </source>
</evidence>
<dbReference type="Proteomes" id="UP001379235">
    <property type="component" value="Unassembled WGS sequence"/>
</dbReference>
<comment type="caution">
    <text evidence="5">The sequence shown here is derived from an EMBL/GenBank/DDBJ whole genome shotgun (WGS) entry which is preliminary data.</text>
</comment>
<evidence type="ECO:0000256" key="2">
    <source>
        <dbReference type="ARBA" id="ARBA00023125"/>
    </source>
</evidence>
<keyword evidence="2" id="KW-0238">DNA-binding</keyword>
<dbReference type="Gene3D" id="1.10.10.60">
    <property type="entry name" value="Homeodomain-like"/>
    <property type="match status" value="2"/>
</dbReference>
<keyword evidence="1" id="KW-0805">Transcription regulation</keyword>
<dbReference type="RefSeq" id="WP_339968930.1">
    <property type="nucleotide sequence ID" value="NZ_JBBHJY010000009.1"/>
</dbReference>
<evidence type="ECO:0000313" key="5">
    <source>
        <dbReference type="EMBL" id="MEJ6011558.1"/>
    </source>
</evidence>
<reference evidence="5 6" key="1">
    <citation type="submission" date="2024-03" db="EMBL/GenBank/DDBJ databases">
        <authorList>
            <person name="Jo J.-H."/>
        </authorList>
    </citation>
    <scope>NUCLEOTIDE SEQUENCE [LARGE SCALE GENOMIC DNA]</scope>
    <source>
        <strain evidence="5 6">AS3R-12</strain>
    </source>
</reference>
<dbReference type="EMBL" id="JBBHJY010000009">
    <property type="protein sequence ID" value="MEJ6011558.1"/>
    <property type="molecule type" value="Genomic_DNA"/>
</dbReference>
<organism evidence="5 6">
    <name type="scientific">Novosphingobium aquae</name>
    <dbReference type="NCBI Taxonomy" id="3133435"/>
    <lineage>
        <taxon>Bacteria</taxon>
        <taxon>Pseudomonadati</taxon>
        <taxon>Pseudomonadota</taxon>
        <taxon>Alphaproteobacteria</taxon>
        <taxon>Sphingomonadales</taxon>
        <taxon>Sphingomonadaceae</taxon>
        <taxon>Novosphingobium</taxon>
    </lineage>
</organism>
<accession>A0ABU8SE61</accession>
<dbReference type="InterPro" id="IPR050204">
    <property type="entry name" value="AraC_XylS_family_regulators"/>
</dbReference>
<evidence type="ECO:0000256" key="1">
    <source>
        <dbReference type="ARBA" id="ARBA00023015"/>
    </source>
</evidence>
<dbReference type="PRINTS" id="PR00032">
    <property type="entry name" value="HTHARAC"/>
</dbReference>
<evidence type="ECO:0000259" key="4">
    <source>
        <dbReference type="PROSITE" id="PS01124"/>
    </source>
</evidence>